<dbReference type="Gene3D" id="3.30.70.20">
    <property type="match status" value="2"/>
</dbReference>
<dbReference type="InterPro" id="IPR017900">
    <property type="entry name" value="4Fe4S_Fe_S_CS"/>
</dbReference>
<dbReference type="KEGG" id="tbe:Trebr_0852"/>
<keyword evidence="7 10" id="KW-0408">Iron</keyword>
<evidence type="ECO:0000256" key="4">
    <source>
        <dbReference type="ARBA" id="ARBA00022737"/>
    </source>
</evidence>
<comment type="cofactor">
    <cofactor evidence="10">
        <name>[4Fe-4S] cluster</name>
        <dbReference type="ChEBI" id="CHEBI:49883"/>
    </cofactor>
    <text evidence="10">Binds 3 [4Fe-4S] clusters.</text>
</comment>
<feature type="domain" description="4Fe-4S" evidence="13">
    <location>
        <begin position="32"/>
        <end position="91"/>
    </location>
</feature>
<keyword evidence="11" id="KW-0812">Transmembrane</keyword>
<accession>F4LJ31</accession>
<dbReference type="InterPro" id="IPR010207">
    <property type="entry name" value="Elect_transpt_cplx_RnfB/RsxB"/>
</dbReference>
<dbReference type="CDD" id="cd10549">
    <property type="entry name" value="MtMvhB_like"/>
    <property type="match status" value="1"/>
</dbReference>
<dbReference type="PROSITE" id="PS00198">
    <property type="entry name" value="4FE4S_FER_1"/>
    <property type="match status" value="3"/>
</dbReference>
<feature type="binding site" evidence="10">
    <location>
        <position position="173"/>
    </location>
    <ligand>
        <name>[4Fe-4S] cluster</name>
        <dbReference type="ChEBI" id="CHEBI:49883"/>
        <label>3</label>
    </ligand>
</feature>
<name>F4LJ31_TREBD</name>
<dbReference type="GO" id="GO:0051539">
    <property type="term" value="F:4 iron, 4 sulfur cluster binding"/>
    <property type="evidence" value="ECO:0007669"/>
    <property type="project" value="UniProtKB-UniRule"/>
</dbReference>
<dbReference type="PANTHER" id="PTHR43560:SF1">
    <property type="entry name" value="ION-TRANSLOCATING OXIDOREDUCTASE COMPLEX SUBUNIT B"/>
    <property type="match status" value="1"/>
</dbReference>
<sequence length="271" mass="27806">MTTILITLGISFAIAFILGVLLGFFKKIFYVPVDPTIEKVRSALPGANCGACGYPGCDGFAAAVAAGNAPVDGCAAGGAATAEAVGNIMGVSASAVQQVALLACQGSKEHAQPRGTYNGVKTCRAAKLSINGTKMCSYGCIGFADCVAVCKFDALAMKDDGLPHVDYAKCTGCGMCVAECPQGLFAKVDSARKGAVARCSNRSTNKAPIIKQCKTGCIKCGKCERACPEHALVVTNGIPLVDYGKCTSCGECIKGCPTHVLELVENITAVR</sequence>
<keyword evidence="2 10" id="KW-0004">4Fe-4S</keyword>
<feature type="transmembrane region" description="Helical" evidence="11">
    <location>
        <begin position="6"/>
        <end position="25"/>
    </location>
</feature>
<evidence type="ECO:0000256" key="8">
    <source>
        <dbReference type="ARBA" id="ARBA00023014"/>
    </source>
</evidence>
<dbReference type="Proteomes" id="UP000006546">
    <property type="component" value="Chromosome"/>
</dbReference>
<dbReference type="Pfam" id="PF12838">
    <property type="entry name" value="Fer4_7"/>
    <property type="match status" value="1"/>
</dbReference>
<keyword evidence="11" id="KW-1133">Transmembrane helix</keyword>
<feature type="binding site" evidence="10">
    <location>
        <position position="49"/>
    </location>
    <ligand>
        <name>[4Fe-4S] cluster</name>
        <dbReference type="ChEBI" id="CHEBI:49883"/>
        <label>1</label>
    </ligand>
</feature>
<feature type="domain" description="4Fe-4S ferredoxin-type" evidence="12">
    <location>
        <begin position="126"/>
        <end position="160"/>
    </location>
</feature>
<keyword evidence="8 10" id="KW-0411">Iron-sulfur</keyword>
<comment type="subcellular location">
    <subcellularLocation>
        <location evidence="10">Cell inner membrane</location>
    </subcellularLocation>
</comment>
<keyword evidence="10" id="KW-0997">Cell inner membrane</keyword>
<gene>
    <name evidence="10" type="primary">rnfB</name>
    <name evidence="14" type="ordered locus">Trebr_0852</name>
</gene>
<dbReference type="InterPro" id="IPR007202">
    <property type="entry name" value="4Fe-4S_dom"/>
</dbReference>
<evidence type="ECO:0000256" key="1">
    <source>
        <dbReference type="ARBA" id="ARBA00022448"/>
    </source>
</evidence>
<evidence type="ECO:0000313" key="15">
    <source>
        <dbReference type="Proteomes" id="UP000006546"/>
    </source>
</evidence>
<dbReference type="InterPro" id="IPR017896">
    <property type="entry name" value="4Fe4S_Fe-S-bd"/>
</dbReference>
<evidence type="ECO:0000259" key="13">
    <source>
        <dbReference type="PROSITE" id="PS51656"/>
    </source>
</evidence>
<dbReference type="RefSeq" id="WP_013758007.1">
    <property type="nucleotide sequence ID" value="NC_015500.1"/>
</dbReference>
<feature type="binding site" evidence="10">
    <location>
        <position position="57"/>
    </location>
    <ligand>
        <name>[4Fe-4S] cluster</name>
        <dbReference type="ChEBI" id="CHEBI:49883"/>
        <label>1</label>
    </ligand>
</feature>
<keyword evidence="9 10" id="KW-0472">Membrane</keyword>
<dbReference type="GO" id="GO:0005886">
    <property type="term" value="C:plasma membrane"/>
    <property type="evidence" value="ECO:0007669"/>
    <property type="project" value="UniProtKB-SubCell"/>
</dbReference>
<evidence type="ECO:0000313" key="14">
    <source>
        <dbReference type="EMBL" id="AEE16288.1"/>
    </source>
</evidence>
<keyword evidence="5 10" id="KW-1278">Translocase</keyword>
<dbReference type="HAMAP" id="MF_00463">
    <property type="entry name" value="RsxB_RnfB"/>
    <property type="match status" value="1"/>
</dbReference>
<dbReference type="GO" id="GO:0046872">
    <property type="term" value="F:metal ion binding"/>
    <property type="evidence" value="ECO:0007669"/>
    <property type="project" value="UniProtKB-KW"/>
</dbReference>
<dbReference type="NCBIfam" id="TIGR01944">
    <property type="entry name" value="rnfB"/>
    <property type="match status" value="1"/>
</dbReference>
<feature type="binding site" evidence="10">
    <location>
        <position position="52"/>
    </location>
    <ligand>
        <name>[4Fe-4S] cluster</name>
        <dbReference type="ChEBI" id="CHEBI:49883"/>
        <label>1</label>
    </ligand>
</feature>
<feature type="domain" description="4Fe-4S ferredoxin-type" evidence="12">
    <location>
        <begin position="237"/>
        <end position="266"/>
    </location>
</feature>
<feature type="binding site" evidence="10">
    <location>
        <position position="180"/>
    </location>
    <ligand>
        <name>[4Fe-4S] cluster</name>
        <dbReference type="ChEBI" id="CHEBI:49883"/>
        <label>2</label>
    </ligand>
</feature>
<dbReference type="EC" id="7.-.-.-" evidence="10"/>
<dbReference type="STRING" id="906968.Trebr_0852"/>
<dbReference type="eggNOG" id="COG1142">
    <property type="taxonomic scope" value="Bacteria"/>
</dbReference>
<feature type="region of interest" description="Hydrophobic" evidence="10">
    <location>
        <begin position="1"/>
        <end position="26"/>
    </location>
</feature>
<organism evidence="14 15">
    <name type="scientific">Treponema brennaborense (strain DSM 12168 / CIP 105900 / DD5/3)</name>
    <dbReference type="NCBI Taxonomy" id="906968"/>
    <lineage>
        <taxon>Bacteria</taxon>
        <taxon>Pseudomonadati</taxon>
        <taxon>Spirochaetota</taxon>
        <taxon>Spirochaetia</taxon>
        <taxon>Spirochaetales</taxon>
        <taxon>Treponemataceae</taxon>
        <taxon>Treponema</taxon>
    </lineage>
</organism>
<comment type="subunit">
    <text evidence="10">The complex is composed of six subunits: RnfA, RnfB, RnfC, RnfD, RnfE and RnfG.</text>
</comment>
<evidence type="ECO:0000256" key="9">
    <source>
        <dbReference type="ARBA" id="ARBA00023136"/>
    </source>
</evidence>
<evidence type="ECO:0000256" key="11">
    <source>
        <dbReference type="SAM" id="Phobius"/>
    </source>
</evidence>
<feature type="binding site" evidence="10">
    <location>
        <position position="146"/>
    </location>
    <ligand>
        <name>[4Fe-4S] cluster</name>
        <dbReference type="ChEBI" id="CHEBI:49883"/>
        <label>2</label>
    </ligand>
</feature>
<feature type="domain" description="4Fe-4S ferredoxin-type" evidence="12">
    <location>
        <begin position="206"/>
        <end position="236"/>
    </location>
</feature>
<dbReference type="OrthoDB" id="9789936at2"/>
<evidence type="ECO:0000256" key="7">
    <source>
        <dbReference type="ARBA" id="ARBA00023004"/>
    </source>
</evidence>
<dbReference type="GO" id="GO:0022900">
    <property type="term" value="P:electron transport chain"/>
    <property type="evidence" value="ECO:0007669"/>
    <property type="project" value="UniProtKB-UniRule"/>
</dbReference>
<feature type="binding site" evidence="10">
    <location>
        <position position="150"/>
    </location>
    <ligand>
        <name>[4Fe-4S] cluster</name>
        <dbReference type="ChEBI" id="CHEBI:49883"/>
        <label>3</label>
    </ligand>
</feature>
<protein>
    <recommendedName>
        <fullName evidence="10">Ion-translocating oxidoreductase complex subunit B</fullName>
        <ecNumber evidence="10">7.-.-.-</ecNumber>
    </recommendedName>
    <alternativeName>
        <fullName evidence="10">Rnf electron transport complex subunit B</fullName>
    </alternativeName>
</protein>
<evidence type="ECO:0000256" key="2">
    <source>
        <dbReference type="ARBA" id="ARBA00022485"/>
    </source>
</evidence>
<keyword evidence="1 10" id="KW-0813">Transport</keyword>
<dbReference type="PROSITE" id="PS51379">
    <property type="entry name" value="4FE4S_FER_2"/>
    <property type="match status" value="4"/>
</dbReference>
<comment type="similarity">
    <text evidence="10">Belongs to the 4Fe4S bacterial-type ferredoxin family. RnfB subfamily.</text>
</comment>
<dbReference type="Gene3D" id="1.10.15.40">
    <property type="entry name" value="Electron transport complex subunit B, putative Fe-S cluster"/>
    <property type="match status" value="1"/>
</dbReference>
<dbReference type="PANTHER" id="PTHR43560">
    <property type="entry name" value="ION-TRANSLOCATING OXIDOREDUCTASE COMPLEX SUBUNIT B"/>
    <property type="match status" value="1"/>
</dbReference>
<dbReference type="SUPFAM" id="SSF54862">
    <property type="entry name" value="4Fe-4S ferredoxins"/>
    <property type="match status" value="2"/>
</dbReference>
<keyword evidence="6 10" id="KW-0249">Electron transport</keyword>
<evidence type="ECO:0000256" key="6">
    <source>
        <dbReference type="ARBA" id="ARBA00022982"/>
    </source>
</evidence>
<dbReference type="PROSITE" id="PS51656">
    <property type="entry name" value="4FE4S"/>
    <property type="match status" value="1"/>
</dbReference>
<keyword evidence="3 10" id="KW-0479">Metal-binding</keyword>
<proteinExistence type="inferred from homology"/>
<evidence type="ECO:0000256" key="3">
    <source>
        <dbReference type="ARBA" id="ARBA00022723"/>
    </source>
</evidence>
<feature type="domain" description="4Fe-4S ferredoxin-type" evidence="12">
    <location>
        <begin position="161"/>
        <end position="190"/>
    </location>
</feature>
<evidence type="ECO:0000256" key="10">
    <source>
        <dbReference type="HAMAP-Rule" id="MF_00463"/>
    </source>
</evidence>
<dbReference type="InterPro" id="IPR050395">
    <property type="entry name" value="4Fe4S_Ferredoxin_RnfB"/>
</dbReference>
<feature type="binding site" evidence="10">
    <location>
        <position position="74"/>
    </location>
    <ligand>
        <name>[4Fe-4S] cluster</name>
        <dbReference type="ChEBI" id="CHEBI:49883"/>
        <label>1</label>
    </ligand>
</feature>
<keyword evidence="10" id="KW-1003">Cell membrane</keyword>
<dbReference type="eggNOG" id="COG2878">
    <property type="taxonomic scope" value="Bacteria"/>
</dbReference>
<dbReference type="AlphaFoldDB" id="F4LJ31"/>
<keyword evidence="15" id="KW-1185">Reference proteome</keyword>
<feature type="binding site" evidence="10">
    <location>
        <position position="170"/>
    </location>
    <ligand>
        <name>[4Fe-4S] cluster</name>
        <dbReference type="ChEBI" id="CHEBI:49883"/>
        <label>3</label>
    </ligand>
</feature>
<comment type="caution">
    <text evidence="10">Lacks conserved residue(s) required for the propagation of feature annotation.</text>
</comment>
<dbReference type="Pfam" id="PF12837">
    <property type="entry name" value="Fer4_6"/>
    <property type="match status" value="1"/>
</dbReference>
<feature type="binding site" evidence="10">
    <location>
        <position position="176"/>
    </location>
    <ligand>
        <name>[4Fe-4S] cluster</name>
        <dbReference type="ChEBI" id="CHEBI:49883"/>
        <label>3</label>
    </ligand>
</feature>
<dbReference type="Pfam" id="PF04060">
    <property type="entry name" value="FeS"/>
    <property type="match status" value="1"/>
</dbReference>
<dbReference type="HOGENOM" id="CLU_053470_0_0_12"/>
<feature type="binding site" evidence="10">
    <location>
        <position position="140"/>
    </location>
    <ligand>
        <name>[4Fe-4S] cluster</name>
        <dbReference type="ChEBI" id="CHEBI:49883"/>
        <label>2</label>
    </ligand>
</feature>
<comment type="function">
    <text evidence="10">Part of a membrane-bound complex that couples electron transfer with translocation of ions across the membrane.</text>
</comment>
<feature type="binding site" evidence="10">
    <location>
        <position position="136"/>
    </location>
    <ligand>
        <name>[4Fe-4S] cluster</name>
        <dbReference type="ChEBI" id="CHEBI:49883"/>
        <label>2</label>
    </ligand>
</feature>
<evidence type="ECO:0000256" key="5">
    <source>
        <dbReference type="ARBA" id="ARBA00022967"/>
    </source>
</evidence>
<keyword evidence="4 10" id="KW-0677">Repeat</keyword>
<evidence type="ECO:0000259" key="12">
    <source>
        <dbReference type="PROSITE" id="PS51379"/>
    </source>
</evidence>
<dbReference type="EMBL" id="CP002696">
    <property type="protein sequence ID" value="AEE16288.1"/>
    <property type="molecule type" value="Genomic_DNA"/>
</dbReference>
<reference evidence="15" key="1">
    <citation type="submission" date="2011-04" db="EMBL/GenBank/DDBJ databases">
        <title>The complete genome of Treponema brennaborense DSM 12168.</title>
        <authorList>
            <person name="Lucas S."/>
            <person name="Han J."/>
            <person name="Lapidus A."/>
            <person name="Bruce D."/>
            <person name="Goodwin L."/>
            <person name="Pitluck S."/>
            <person name="Peters L."/>
            <person name="Kyrpides N."/>
            <person name="Mavromatis K."/>
            <person name="Ivanova N."/>
            <person name="Mikhailova N."/>
            <person name="Pagani I."/>
            <person name="Teshima H."/>
            <person name="Detter J.C."/>
            <person name="Tapia R."/>
            <person name="Han C."/>
            <person name="Land M."/>
            <person name="Hauser L."/>
            <person name="Markowitz V."/>
            <person name="Cheng J.-F."/>
            <person name="Hugenholtz P."/>
            <person name="Woyke T."/>
            <person name="Wu D."/>
            <person name="Gronow S."/>
            <person name="Wellnitz S."/>
            <person name="Brambilla E."/>
            <person name="Klenk H.-P."/>
            <person name="Eisen J.A."/>
        </authorList>
    </citation>
    <scope>NUCLEOTIDE SEQUENCE [LARGE SCALE GENOMIC DNA]</scope>
    <source>
        <strain evidence="15">DSM 12168 / CIP 105900 / DD5/3</strain>
    </source>
</reference>
<dbReference type="GO" id="GO:0009055">
    <property type="term" value="F:electron transfer activity"/>
    <property type="evidence" value="ECO:0007669"/>
    <property type="project" value="InterPro"/>
</dbReference>